<protein>
    <submittedName>
        <fullName evidence="2">Uncharacterized protein</fullName>
    </submittedName>
</protein>
<evidence type="ECO:0000313" key="2">
    <source>
        <dbReference type="EMBL" id="PBK64136.1"/>
    </source>
</evidence>
<gene>
    <name evidence="2" type="ORF">ARMSODRAFT_962264</name>
</gene>
<organism evidence="2 3">
    <name type="scientific">Armillaria solidipes</name>
    <dbReference type="NCBI Taxonomy" id="1076256"/>
    <lineage>
        <taxon>Eukaryota</taxon>
        <taxon>Fungi</taxon>
        <taxon>Dikarya</taxon>
        <taxon>Basidiomycota</taxon>
        <taxon>Agaricomycotina</taxon>
        <taxon>Agaricomycetes</taxon>
        <taxon>Agaricomycetidae</taxon>
        <taxon>Agaricales</taxon>
        <taxon>Marasmiineae</taxon>
        <taxon>Physalacriaceae</taxon>
        <taxon>Armillaria</taxon>
    </lineage>
</organism>
<feature type="region of interest" description="Disordered" evidence="1">
    <location>
        <begin position="1"/>
        <end position="71"/>
    </location>
</feature>
<sequence>MEDSQPTKNPRRRELYKEKEESISSSTYTLPTHTMRRSDNPRRSASSGLGHLLQMLRSTQPTGSPISGERD</sequence>
<dbReference type="AlphaFoldDB" id="A0A2H3BM58"/>
<keyword evidence="3" id="KW-1185">Reference proteome</keyword>
<proteinExistence type="predicted"/>
<feature type="compositionally biased region" description="Polar residues" evidence="1">
    <location>
        <begin position="23"/>
        <end position="32"/>
    </location>
</feature>
<evidence type="ECO:0000313" key="3">
    <source>
        <dbReference type="Proteomes" id="UP000218334"/>
    </source>
</evidence>
<reference evidence="3" key="1">
    <citation type="journal article" date="2017" name="Nat. Ecol. Evol.">
        <title>Genome expansion and lineage-specific genetic innovations in the forest pathogenic fungi Armillaria.</title>
        <authorList>
            <person name="Sipos G."/>
            <person name="Prasanna A.N."/>
            <person name="Walter M.C."/>
            <person name="O'Connor E."/>
            <person name="Balint B."/>
            <person name="Krizsan K."/>
            <person name="Kiss B."/>
            <person name="Hess J."/>
            <person name="Varga T."/>
            <person name="Slot J."/>
            <person name="Riley R."/>
            <person name="Boka B."/>
            <person name="Rigling D."/>
            <person name="Barry K."/>
            <person name="Lee J."/>
            <person name="Mihaltcheva S."/>
            <person name="LaButti K."/>
            <person name="Lipzen A."/>
            <person name="Waldron R."/>
            <person name="Moloney N.M."/>
            <person name="Sperisen C."/>
            <person name="Kredics L."/>
            <person name="Vagvoelgyi C."/>
            <person name="Patrignani A."/>
            <person name="Fitzpatrick D."/>
            <person name="Nagy I."/>
            <person name="Doyle S."/>
            <person name="Anderson J.B."/>
            <person name="Grigoriev I.V."/>
            <person name="Gueldener U."/>
            <person name="Muensterkoetter M."/>
            <person name="Nagy L.G."/>
        </authorList>
    </citation>
    <scope>NUCLEOTIDE SEQUENCE [LARGE SCALE GENOMIC DNA]</scope>
    <source>
        <strain evidence="3">28-4</strain>
    </source>
</reference>
<feature type="compositionally biased region" description="Polar residues" evidence="1">
    <location>
        <begin position="56"/>
        <end position="65"/>
    </location>
</feature>
<dbReference type="EMBL" id="KZ293453">
    <property type="protein sequence ID" value="PBK64136.1"/>
    <property type="molecule type" value="Genomic_DNA"/>
</dbReference>
<evidence type="ECO:0000256" key="1">
    <source>
        <dbReference type="SAM" id="MobiDB-lite"/>
    </source>
</evidence>
<accession>A0A2H3BM58</accession>
<name>A0A2H3BM58_9AGAR</name>
<feature type="compositionally biased region" description="Basic and acidic residues" evidence="1">
    <location>
        <begin position="12"/>
        <end position="22"/>
    </location>
</feature>
<dbReference type="Proteomes" id="UP000218334">
    <property type="component" value="Unassembled WGS sequence"/>
</dbReference>